<dbReference type="Pfam" id="PF01713">
    <property type="entry name" value="Smr"/>
    <property type="match status" value="1"/>
</dbReference>
<name>A0A2W4YUY5_9SPHN</name>
<evidence type="ECO:0000313" key="3">
    <source>
        <dbReference type="Proteomes" id="UP000249555"/>
    </source>
</evidence>
<dbReference type="InterPro" id="IPR036063">
    <property type="entry name" value="Smr_dom_sf"/>
</dbReference>
<sequence length="214" mass="22703">MAGRPLNPDPLTPEEAQLWARVMQTVRPMRAVAVRIPERAPPLPPPPKPVIGPNGKVVPPPPAPLGRVKPIVRTVVTPFASRPGAKPVLPPRPVAKPITANTLDGGWDKRLTRGVVSPDSSIDLHGHTLASAHALLDVGLGRAIARGDRVLLLVTGKPPRPESERPHARGAIRSAVADWLAGSRHADSIAAVRGAHPRHGGQGALYIVLRRGRD</sequence>
<protein>
    <submittedName>
        <fullName evidence="2">DNA mismatch repair protein MutS</fullName>
    </submittedName>
</protein>
<dbReference type="Gene3D" id="3.30.1370.110">
    <property type="match status" value="1"/>
</dbReference>
<dbReference type="PROSITE" id="PS50828">
    <property type="entry name" value="SMR"/>
    <property type="match status" value="1"/>
</dbReference>
<gene>
    <name evidence="2" type="ORF">DI640_08600</name>
</gene>
<organism evidence="2 3">
    <name type="scientific">Sphingomonas taxi</name>
    <dbReference type="NCBI Taxonomy" id="1549858"/>
    <lineage>
        <taxon>Bacteria</taxon>
        <taxon>Pseudomonadati</taxon>
        <taxon>Pseudomonadota</taxon>
        <taxon>Alphaproteobacteria</taxon>
        <taxon>Sphingomonadales</taxon>
        <taxon>Sphingomonadaceae</taxon>
        <taxon>Sphingomonas</taxon>
    </lineage>
</organism>
<evidence type="ECO:0000313" key="2">
    <source>
        <dbReference type="EMBL" id="PZO73850.1"/>
    </source>
</evidence>
<dbReference type="EMBL" id="QFMX01000007">
    <property type="protein sequence ID" value="PZO73850.1"/>
    <property type="molecule type" value="Genomic_DNA"/>
</dbReference>
<evidence type="ECO:0000259" key="1">
    <source>
        <dbReference type="PROSITE" id="PS50828"/>
    </source>
</evidence>
<proteinExistence type="predicted"/>
<dbReference type="Proteomes" id="UP000249555">
    <property type="component" value="Unassembled WGS sequence"/>
</dbReference>
<dbReference type="PANTHER" id="PTHR35562">
    <property type="entry name" value="DNA ENDONUCLEASE SMRA-RELATED"/>
    <property type="match status" value="1"/>
</dbReference>
<accession>A0A2W4YUY5</accession>
<dbReference type="InterPro" id="IPR002625">
    <property type="entry name" value="Smr_dom"/>
</dbReference>
<comment type="caution">
    <text evidence="2">The sequence shown here is derived from an EMBL/GenBank/DDBJ whole genome shotgun (WGS) entry which is preliminary data.</text>
</comment>
<dbReference type="PANTHER" id="PTHR35562:SF2">
    <property type="entry name" value="DNA ENDONUCLEASE SMRA-RELATED"/>
    <property type="match status" value="1"/>
</dbReference>
<dbReference type="SUPFAM" id="SSF160443">
    <property type="entry name" value="SMR domain-like"/>
    <property type="match status" value="1"/>
</dbReference>
<dbReference type="AlphaFoldDB" id="A0A2W4YUY5"/>
<reference evidence="2 3" key="1">
    <citation type="submission" date="2017-08" db="EMBL/GenBank/DDBJ databases">
        <title>Infants hospitalized years apart are colonized by the same room-sourced microbial strains.</title>
        <authorList>
            <person name="Brooks B."/>
            <person name="Olm M.R."/>
            <person name="Firek B.A."/>
            <person name="Baker R."/>
            <person name="Thomas B.C."/>
            <person name="Morowitz M.J."/>
            <person name="Banfield J.F."/>
        </authorList>
    </citation>
    <scope>NUCLEOTIDE SEQUENCE [LARGE SCALE GENOMIC DNA]</scope>
    <source>
        <strain evidence="2">S2_018_000_R3_119</strain>
    </source>
</reference>
<feature type="domain" description="Smr" evidence="1">
    <location>
        <begin position="122"/>
        <end position="210"/>
    </location>
</feature>